<sequence length="83" mass="9000">MWPKKQVMPDDELLTHPAHMRGDVLVTADEVESALTGGLRTVLAVVSELEPVKDDGGECQVSGGRLHGESDWKPSPSRLVPIQ</sequence>
<name>A0ABS7BGW5_9ACTN</name>
<organism evidence="2 3">
    <name type="scientific">Actinoplanes hulinensis</name>
    <dbReference type="NCBI Taxonomy" id="1144547"/>
    <lineage>
        <taxon>Bacteria</taxon>
        <taxon>Bacillati</taxon>
        <taxon>Actinomycetota</taxon>
        <taxon>Actinomycetes</taxon>
        <taxon>Micromonosporales</taxon>
        <taxon>Micromonosporaceae</taxon>
        <taxon>Actinoplanes</taxon>
    </lineage>
</organism>
<proteinExistence type="predicted"/>
<evidence type="ECO:0000256" key="1">
    <source>
        <dbReference type="SAM" id="MobiDB-lite"/>
    </source>
</evidence>
<dbReference type="Proteomes" id="UP001519863">
    <property type="component" value="Unassembled WGS sequence"/>
</dbReference>
<gene>
    <name evidence="2" type="ORF">KZ829_40740</name>
</gene>
<evidence type="ECO:0000313" key="3">
    <source>
        <dbReference type="Proteomes" id="UP001519863"/>
    </source>
</evidence>
<evidence type="ECO:0000313" key="2">
    <source>
        <dbReference type="EMBL" id="MBW6440070.1"/>
    </source>
</evidence>
<reference evidence="2 3" key="1">
    <citation type="journal article" date="2013" name="Antonie Van Leeuwenhoek">
        <title>Actinoplanes hulinensis sp. nov., a novel actinomycete isolated from soybean root (Glycine max (L.) Merr).</title>
        <authorList>
            <person name="Shen Y."/>
            <person name="Liu C."/>
            <person name="Wang X."/>
            <person name="Zhao J."/>
            <person name="Jia F."/>
            <person name="Zhang Y."/>
            <person name="Wang L."/>
            <person name="Yang D."/>
            <person name="Xiang W."/>
        </authorList>
    </citation>
    <scope>NUCLEOTIDE SEQUENCE [LARGE SCALE GENOMIC DNA]</scope>
    <source>
        <strain evidence="2 3">NEAU-M9</strain>
    </source>
</reference>
<dbReference type="RefSeq" id="WP_220149188.1">
    <property type="nucleotide sequence ID" value="NZ_JAHXZI010000036.1"/>
</dbReference>
<feature type="region of interest" description="Disordered" evidence="1">
    <location>
        <begin position="53"/>
        <end position="83"/>
    </location>
</feature>
<accession>A0ABS7BGW5</accession>
<keyword evidence="3" id="KW-1185">Reference proteome</keyword>
<dbReference type="EMBL" id="JAHXZI010000036">
    <property type="protein sequence ID" value="MBW6440070.1"/>
    <property type="molecule type" value="Genomic_DNA"/>
</dbReference>
<protein>
    <submittedName>
        <fullName evidence="2">Uncharacterized protein</fullName>
    </submittedName>
</protein>
<comment type="caution">
    <text evidence="2">The sequence shown here is derived from an EMBL/GenBank/DDBJ whole genome shotgun (WGS) entry which is preliminary data.</text>
</comment>